<dbReference type="RefSeq" id="WP_021096755.1">
    <property type="nucleotide sequence ID" value="NZ_KE557320.1"/>
</dbReference>
<dbReference type="HOGENOM" id="CLU_085951_0_0_5"/>
<organism evidence="1 2">
    <name type="scientific">Rubellimicrobium thermophilum DSM 16684</name>
    <dbReference type="NCBI Taxonomy" id="1123069"/>
    <lineage>
        <taxon>Bacteria</taxon>
        <taxon>Pseudomonadati</taxon>
        <taxon>Pseudomonadota</taxon>
        <taxon>Alphaproteobacteria</taxon>
        <taxon>Rhodobacterales</taxon>
        <taxon>Roseobacteraceae</taxon>
        <taxon>Rubellimicrobium</taxon>
    </lineage>
</organism>
<protein>
    <submittedName>
        <fullName evidence="1">Uncharacterized protein</fullName>
    </submittedName>
</protein>
<dbReference type="OrthoDB" id="8478788at2"/>
<sequence>MNLVELTEAPAAALPVQTLREHLRLGSGFADDSLQEGLLAGFLRAAIAAIEGRTGKALLSRDFAQSVTEWARPDRQPLAVAPVVEIAAVRLVDANGAETSLPPSAWRLDREGSVRPALVPVGAFLPRVPIGGQAIVTFTAGYGPQWADVPPDLAQAVLMLAAHYHDFRHDTALGPGCMPFGVTALIERYRPLRLGVCA</sequence>
<proteinExistence type="predicted"/>
<dbReference type="Gene3D" id="1.10.3230.30">
    <property type="entry name" value="Phage gp6-like head-tail connector protein"/>
    <property type="match status" value="1"/>
</dbReference>
<dbReference type="AlphaFoldDB" id="S9R0T0"/>
<name>S9R0T0_9RHOB</name>
<dbReference type="EMBL" id="AOLV01000008">
    <property type="protein sequence ID" value="EPX87251.1"/>
    <property type="molecule type" value="Genomic_DNA"/>
</dbReference>
<evidence type="ECO:0000313" key="1">
    <source>
        <dbReference type="EMBL" id="EPX87251.1"/>
    </source>
</evidence>
<comment type="caution">
    <text evidence="1">The sequence shown here is derived from an EMBL/GenBank/DDBJ whole genome shotgun (WGS) entry which is preliminary data.</text>
</comment>
<evidence type="ECO:0000313" key="2">
    <source>
        <dbReference type="Proteomes" id="UP000015346"/>
    </source>
</evidence>
<accession>S9R0T0</accession>
<dbReference type="PATRIC" id="fig|1123069.3.peg.619"/>
<reference evidence="1 2" key="1">
    <citation type="journal article" date="2013" name="Stand. Genomic Sci.">
        <title>Genome sequence of the reddish-pigmented Rubellimicrobium thermophilum type strain (DSM 16684(T)), a member of the Roseobacter clade.</title>
        <authorList>
            <person name="Fiebig A."/>
            <person name="Riedel T."/>
            <person name="Gronow S."/>
            <person name="Petersen J."/>
            <person name="Klenk H.P."/>
            <person name="Goker M."/>
        </authorList>
    </citation>
    <scope>NUCLEOTIDE SEQUENCE [LARGE SCALE GENOMIC DNA]</scope>
    <source>
        <strain evidence="1 2">DSM 16684</strain>
    </source>
</reference>
<dbReference type="STRING" id="1123069.ruthe_00649"/>
<gene>
    <name evidence="1" type="ORF">ruthe_00649</name>
</gene>
<dbReference type="Proteomes" id="UP000015346">
    <property type="component" value="Unassembled WGS sequence"/>
</dbReference>
<dbReference type="NCBIfam" id="TIGR02215">
    <property type="entry name" value="phage_chp_gp8"/>
    <property type="match status" value="1"/>
</dbReference>
<keyword evidence="2" id="KW-1185">Reference proteome</keyword>
<dbReference type="CDD" id="cd08054">
    <property type="entry name" value="gp6"/>
    <property type="match status" value="1"/>
</dbReference>
<dbReference type="InterPro" id="IPR011738">
    <property type="entry name" value="Phage_CHP"/>
</dbReference>